<dbReference type="RefSeq" id="WP_098164853.1">
    <property type="nucleotide sequence ID" value="NZ_NUEH01000055.1"/>
</dbReference>
<proteinExistence type="predicted"/>
<comment type="caution">
    <text evidence="1">The sequence shown here is derived from an EMBL/GenBank/DDBJ whole genome shotgun (WGS) entry which is preliminary data.</text>
</comment>
<sequence>MASENKIQFTEKEIQNYIWEQGKLSQLIIGDTPKIDVELTAEIEPDKIFQKIVFERLDETLSYTKRMDLIGVEVPLHKTNVSTIRADFLGVHPERVGISIIELKKSQQTERQAFTELLAYSNHLVSLFPTMSKEDVLFILISPMKERIVREAFLHALLFDNKRVIAFVPTFEDETQIDSLKLRLWIPEEDDINNFKSHYFSKNNFEVFKLTWSDIPYSQNPQKDPSDKEKLFMNSISSFVAQTMEEKNIHGFCFTSQCWPEDEMALPNSLIIVGMNPYEIAFKNLFVNDVCNEELSDEKLSDEELSSLSYSSTLARLDDIITGLKLDKDNPDVPDYLEWLYYHWGENLVKIGFDSLNLLFKNTNGGDFSCGWNSFSWDEYISLDEHNSSFKYNVFPTGALKSLNSYLLSLDYDFIEKNNLEKHPIHDDIFHYLIESYYSHYVFNVFLERMLGFDKVVE</sequence>
<organism evidence="1">
    <name type="scientific">Bacillus toyonensis</name>
    <dbReference type="NCBI Taxonomy" id="155322"/>
    <lineage>
        <taxon>Bacteria</taxon>
        <taxon>Bacillati</taxon>
        <taxon>Bacillota</taxon>
        <taxon>Bacilli</taxon>
        <taxon>Bacillales</taxon>
        <taxon>Bacillaceae</taxon>
        <taxon>Bacillus</taxon>
        <taxon>Bacillus cereus group</taxon>
    </lineage>
</organism>
<protein>
    <recommendedName>
        <fullName evidence="2">DUF4365 domain-containing protein</fullName>
    </recommendedName>
</protein>
<reference evidence="1" key="1">
    <citation type="submission" date="2017-09" db="EMBL/GenBank/DDBJ databases">
        <title>Large-scale bioinformatics analysis of Bacillus genomes uncovers conserved roles of natural products in bacterial physiology.</title>
        <authorList>
            <consortium name="Agbiome Team Llc"/>
            <person name="Bleich R.M."/>
            <person name="Kirk G.J."/>
            <person name="Santa Maria K.C."/>
            <person name="Allen S.E."/>
            <person name="Farag S."/>
            <person name="Shank E.A."/>
            <person name="Bowers A."/>
        </authorList>
    </citation>
    <scope>NUCLEOTIDE SEQUENCE</scope>
    <source>
        <strain evidence="1">AFS005430</strain>
    </source>
</reference>
<evidence type="ECO:0000313" key="1">
    <source>
        <dbReference type="EMBL" id="PEI83401.1"/>
    </source>
</evidence>
<dbReference type="AlphaFoldDB" id="A0AB73QZQ7"/>
<dbReference type="Proteomes" id="UP000220969">
    <property type="component" value="Unassembled WGS sequence"/>
</dbReference>
<accession>A0AB73QZQ7</accession>
<dbReference type="EMBL" id="NUEH01000055">
    <property type="protein sequence ID" value="PEI83401.1"/>
    <property type="molecule type" value="Genomic_DNA"/>
</dbReference>
<gene>
    <name evidence="1" type="ORF">CN678_24060</name>
</gene>
<name>A0AB73QZQ7_9BACI</name>
<evidence type="ECO:0008006" key="2">
    <source>
        <dbReference type="Google" id="ProtNLM"/>
    </source>
</evidence>